<accession>A0A7X5AMR2</accession>
<comment type="caution">
    <text evidence="1">The sequence shown here is derived from an EMBL/GenBank/DDBJ whole genome shotgun (WGS) entry which is preliminary data.</text>
</comment>
<gene>
    <name evidence="1" type="ORF">GRB96_02095</name>
</gene>
<reference evidence="1 2" key="1">
    <citation type="submission" date="2019-12" db="EMBL/GenBank/DDBJ databases">
        <title>Draft genome sequencing of Halomonas alimentaria DSM 15356.</title>
        <authorList>
            <person name="Pandiyan K."/>
            <person name="Kushwaha P."/>
            <person name="Gowdham M."/>
            <person name="Chakdar H."/>
            <person name="Singh A."/>
            <person name="Kumar M."/>
            <person name="Saxena A.K."/>
        </authorList>
    </citation>
    <scope>NUCLEOTIDE SEQUENCE [LARGE SCALE GENOMIC DNA]</scope>
    <source>
        <strain evidence="1 2">DSM 15356</strain>
    </source>
</reference>
<name>A0A7X5AMR2_9GAMM</name>
<proteinExistence type="predicted"/>
<dbReference type="Proteomes" id="UP000487929">
    <property type="component" value="Unassembled WGS sequence"/>
</dbReference>
<evidence type="ECO:0000313" key="1">
    <source>
        <dbReference type="EMBL" id="NAW33215.1"/>
    </source>
</evidence>
<organism evidence="1 2">
    <name type="scientific">Halomonas alimentaria</name>
    <dbReference type="NCBI Taxonomy" id="147248"/>
    <lineage>
        <taxon>Bacteria</taxon>
        <taxon>Pseudomonadati</taxon>
        <taxon>Pseudomonadota</taxon>
        <taxon>Gammaproteobacteria</taxon>
        <taxon>Oceanospirillales</taxon>
        <taxon>Halomonadaceae</taxon>
        <taxon>Halomonas</taxon>
    </lineage>
</organism>
<dbReference type="EMBL" id="WUTT01000001">
    <property type="protein sequence ID" value="NAW33215.1"/>
    <property type="molecule type" value="Genomic_DNA"/>
</dbReference>
<protein>
    <submittedName>
        <fullName evidence="1">Uncharacterized protein</fullName>
    </submittedName>
</protein>
<sequence length="79" mass="8430">MSTATLGPTGPRCTITIEQGEAGVIVAAEFGEALDFREPMLTQALAMHGVDAINRQLADLREIAEASGQPLHPTRAYNH</sequence>
<keyword evidence="2" id="KW-1185">Reference proteome</keyword>
<dbReference type="AlphaFoldDB" id="A0A7X5AMR2"/>
<dbReference type="RefSeq" id="WP_161430226.1">
    <property type="nucleotide sequence ID" value="NZ_WUTT01000001.1"/>
</dbReference>
<dbReference type="OrthoDB" id="9873701at2"/>
<evidence type="ECO:0000313" key="2">
    <source>
        <dbReference type="Proteomes" id="UP000487929"/>
    </source>
</evidence>